<keyword evidence="1" id="KW-1133">Transmembrane helix</keyword>
<organism evidence="2 3">
    <name type="scientific">Pseudothermotoga thermarum DSM 5069</name>
    <dbReference type="NCBI Taxonomy" id="688269"/>
    <lineage>
        <taxon>Bacteria</taxon>
        <taxon>Thermotogati</taxon>
        <taxon>Thermotogota</taxon>
        <taxon>Thermotogae</taxon>
        <taxon>Thermotogales</taxon>
        <taxon>Thermotogaceae</taxon>
        <taxon>Pseudothermotoga</taxon>
    </lineage>
</organism>
<reference evidence="2 3" key="1">
    <citation type="submission" date="2010-11" db="EMBL/GenBank/DDBJ databases">
        <title>The complete genome of Thermotoga thermarum DSM 5069.</title>
        <authorList>
            <consortium name="US DOE Joint Genome Institute (JGI-PGF)"/>
            <person name="Lucas S."/>
            <person name="Copeland A."/>
            <person name="Lapidus A."/>
            <person name="Bruce D."/>
            <person name="Goodwin L."/>
            <person name="Pitluck S."/>
            <person name="Kyrpides N."/>
            <person name="Mavromatis K."/>
            <person name="Ivanova N."/>
            <person name="Zeytun A."/>
            <person name="Brettin T."/>
            <person name="Detter J.C."/>
            <person name="Tapia R."/>
            <person name="Han C."/>
            <person name="Land M."/>
            <person name="Hauser L."/>
            <person name="Markowitz V."/>
            <person name="Cheng J.-F."/>
            <person name="Hugenholtz P."/>
            <person name="Woyke T."/>
            <person name="Wu D."/>
            <person name="Spring S."/>
            <person name="Schroeder M."/>
            <person name="Brambilla E."/>
            <person name="Klenk H.-P."/>
            <person name="Eisen J.A."/>
        </authorList>
    </citation>
    <scope>NUCLEOTIDE SEQUENCE [LARGE SCALE GENOMIC DNA]</scope>
    <source>
        <strain evidence="2 3">DSM 5069</strain>
    </source>
</reference>
<dbReference type="Proteomes" id="UP000006804">
    <property type="component" value="Chromosome"/>
</dbReference>
<keyword evidence="3" id="KW-1185">Reference proteome</keyword>
<name>F7YUK1_9THEM</name>
<dbReference type="KEGG" id="tta:Theth_1413"/>
<keyword evidence="1" id="KW-0812">Transmembrane</keyword>
<evidence type="ECO:0000313" key="2">
    <source>
        <dbReference type="EMBL" id="AEH51473.1"/>
    </source>
</evidence>
<dbReference type="PATRIC" id="fig|688269.3.peg.1460"/>
<dbReference type="RefSeq" id="WP_013932687.1">
    <property type="nucleotide sequence ID" value="NC_015707.1"/>
</dbReference>
<proteinExistence type="predicted"/>
<sequence precursor="true">MVSLSFTGLLATLVIVGILIATIGIVYSFAFGNLIKTQVISEMYLYASQIAEQIDSLISQSIWKDVQVGQDLPFVTLKKPVPGAAGKIEYEQWEIRYDQQNNYIKLITAQGERNVIPLQKQVKSVKFNVGAIGGTAQQREAIEVVIQMESGSIKKTFRFLTTVSLSTT</sequence>
<feature type="transmembrane region" description="Helical" evidence="1">
    <location>
        <begin position="6"/>
        <end position="30"/>
    </location>
</feature>
<evidence type="ECO:0000313" key="3">
    <source>
        <dbReference type="Proteomes" id="UP000006804"/>
    </source>
</evidence>
<dbReference type="HOGENOM" id="CLU_1585118_0_0_0"/>
<dbReference type="AlphaFoldDB" id="F7YUK1"/>
<dbReference type="EMBL" id="CP002351">
    <property type="protein sequence ID" value="AEH51473.1"/>
    <property type="molecule type" value="Genomic_DNA"/>
</dbReference>
<protein>
    <submittedName>
        <fullName evidence="2">Uncharacterized protein</fullName>
    </submittedName>
</protein>
<accession>F7YUK1</accession>
<dbReference type="STRING" id="688269.Theth_1413"/>
<gene>
    <name evidence="2" type="ORF">Theth_1413</name>
</gene>
<evidence type="ECO:0000256" key="1">
    <source>
        <dbReference type="SAM" id="Phobius"/>
    </source>
</evidence>
<keyword evidence="1" id="KW-0472">Membrane</keyword>